<name>A0A8J3IM35_9CHLR</name>
<dbReference type="AlphaFoldDB" id="A0A8J3IM35"/>
<proteinExistence type="predicted"/>
<accession>A0A8J3IM35</accession>
<feature type="transmembrane region" description="Helical" evidence="1">
    <location>
        <begin position="154"/>
        <end position="174"/>
    </location>
</feature>
<evidence type="ECO:0000313" key="3">
    <source>
        <dbReference type="EMBL" id="GHO94099.1"/>
    </source>
</evidence>
<reference evidence="3" key="1">
    <citation type="submission" date="2020-10" db="EMBL/GenBank/DDBJ databases">
        <title>Taxonomic study of unclassified bacteria belonging to the class Ktedonobacteria.</title>
        <authorList>
            <person name="Yabe S."/>
            <person name="Wang C.M."/>
            <person name="Zheng Y."/>
            <person name="Sakai Y."/>
            <person name="Cavaletti L."/>
            <person name="Monciardini P."/>
            <person name="Donadio S."/>
        </authorList>
    </citation>
    <scope>NUCLEOTIDE SEQUENCE</scope>
    <source>
        <strain evidence="3">ID150040</strain>
    </source>
</reference>
<keyword evidence="1" id="KW-1133">Transmembrane helix</keyword>
<keyword evidence="1" id="KW-0812">Transmembrane</keyword>
<dbReference type="InterPro" id="IPR027383">
    <property type="entry name" value="Znf_put"/>
</dbReference>
<feature type="domain" description="Putative zinc-finger" evidence="2">
    <location>
        <begin position="3"/>
        <end position="37"/>
    </location>
</feature>
<sequence>MRCSRAIHLLQFYIDQQLPLKQMRALENHLSDCAACRHELILLETIDHALTNLESVKEPPDLTANIMRRVALTTKRAAERAAEQARKEPVFVLFRPSLPELVAVVVLATMTTFGIFIQQPAFSSLISLATRHDGVSPVLLDGWKLLLSLNSNTLMLFFWVIGTILGIWITLVLAGSEMRNMWLKAMMDRLPVW</sequence>
<evidence type="ECO:0000313" key="4">
    <source>
        <dbReference type="Proteomes" id="UP000597444"/>
    </source>
</evidence>
<dbReference type="Pfam" id="PF13490">
    <property type="entry name" value="zf-HC2"/>
    <property type="match status" value="1"/>
</dbReference>
<dbReference type="Gene3D" id="1.10.10.1320">
    <property type="entry name" value="Anti-sigma factor, zinc-finger domain"/>
    <property type="match status" value="1"/>
</dbReference>
<feature type="transmembrane region" description="Helical" evidence="1">
    <location>
        <begin position="101"/>
        <end position="118"/>
    </location>
</feature>
<dbReference type="InterPro" id="IPR041916">
    <property type="entry name" value="Anti_sigma_zinc_sf"/>
</dbReference>
<gene>
    <name evidence="3" type="ORF">KSF_041470</name>
</gene>
<comment type="caution">
    <text evidence="3">The sequence shown here is derived from an EMBL/GenBank/DDBJ whole genome shotgun (WGS) entry which is preliminary data.</text>
</comment>
<dbReference type="Proteomes" id="UP000597444">
    <property type="component" value="Unassembled WGS sequence"/>
</dbReference>
<evidence type="ECO:0000256" key="1">
    <source>
        <dbReference type="SAM" id="Phobius"/>
    </source>
</evidence>
<keyword evidence="4" id="KW-1185">Reference proteome</keyword>
<dbReference type="EMBL" id="BNJK01000001">
    <property type="protein sequence ID" value="GHO94099.1"/>
    <property type="molecule type" value="Genomic_DNA"/>
</dbReference>
<dbReference type="RefSeq" id="WP_220204857.1">
    <property type="nucleotide sequence ID" value="NZ_BNJK01000001.1"/>
</dbReference>
<evidence type="ECO:0000259" key="2">
    <source>
        <dbReference type="Pfam" id="PF13490"/>
    </source>
</evidence>
<organism evidence="3 4">
    <name type="scientific">Reticulibacter mediterranei</name>
    <dbReference type="NCBI Taxonomy" id="2778369"/>
    <lineage>
        <taxon>Bacteria</taxon>
        <taxon>Bacillati</taxon>
        <taxon>Chloroflexota</taxon>
        <taxon>Ktedonobacteria</taxon>
        <taxon>Ktedonobacterales</taxon>
        <taxon>Reticulibacteraceae</taxon>
        <taxon>Reticulibacter</taxon>
    </lineage>
</organism>
<keyword evidence="1" id="KW-0472">Membrane</keyword>
<protein>
    <recommendedName>
        <fullName evidence="2">Putative zinc-finger domain-containing protein</fullName>
    </recommendedName>
</protein>